<dbReference type="InterPro" id="IPR000073">
    <property type="entry name" value="AB_hydrolase_1"/>
</dbReference>
<evidence type="ECO:0000313" key="2">
    <source>
        <dbReference type="EMBL" id="TVO75574.1"/>
    </source>
</evidence>
<dbReference type="Pfam" id="PF12697">
    <property type="entry name" value="Abhydrolase_6"/>
    <property type="match status" value="1"/>
</dbReference>
<dbReference type="OrthoDB" id="556502at2"/>
<name>A0A557SDV5_9GAMM</name>
<proteinExistence type="predicted"/>
<comment type="caution">
    <text evidence="2">The sequence shown here is derived from an EMBL/GenBank/DDBJ whole genome shotgun (WGS) entry which is preliminary data.</text>
</comment>
<evidence type="ECO:0000313" key="3">
    <source>
        <dbReference type="Proteomes" id="UP000316649"/>
    </source>
</evidence>
<sequence>MHRRNECDKILLVHGIWMTGIEMSRLRWYLSGHGFDVETFSYHSLRRTPEENAEQLQQFIKRRQYECVHLVAHSLGGIVLLNLFDRYPDQPPGRVVLLGAPVQGSMVARRLFAHPLTRWLIGKAGVRGLIEGAPPWRGQRELGVIAGTSGVGMGRLVGGLYGESDGTVMVSETQIPAAVASHSHSVGHMGMLFSARVASDVAGFLKTGHFSEQQA</sequence>
<dbReference type="AlphaFoldDB" id="A0A557SDV5"/>
<dbReference type="Proteomes" id="UP000316649">
    <property type="component" value="Unassembled WGS sequence"/>
</dbReference>
<feature type="domain" description="AB hydrolase-1" evidence="1">
    <location>
        <begin position="10"/>
        <end position="148"/>
    </location>
</feature>
<dbReference type="PANTHER" id="PTHR37946:SF1">
    <property type="entry name" value="SLL1969 PROTEIN"/>
    <property type="match status" value="1"/>
</dbReference>
<dbReference type="EMBL" id="VMNH01000008">
    <property type="protein sequence ID" value="TVO75574.1"/>
    <property type="molecule type" value="Genomic_DNA"/>
</dbReference>
<reference evidence="2 3" key="1">
    <citation type="submission" date="2019-07" db="EMBL/GenBank/DDBJ databases">
        <title>The pathways for chlorine oxyanion respiration interact through the shared metabolite chlorate.</title>
        <authorList>
            <person name="Barnum T.P."/>
            <person name="Cheng Y."/>
            <person name="Hill K.A."/>
            <person name="Lucas L.N."/>
            <person name="Carlson H.K."/>
            <person name="Coates J.D."/>
        </authorList>
    </citation>
    <scope>NUCLEOTIDE SEQUENCE [LARGE SCALE GENOMIC DNA]</scope>
    <source>
        <strain evidence="2 3">BK-1</strain>
    </source>
</reference>
<dbReference type="GO" id="GO:0016787">
    <property type="term" value="F:hydrolase activity"/>
    <property type="evidence" value="ECO:0007669"/>
    <property type="project" value="UniProtKB-KW"/>
</dbReference>
<evidence type="ECO:0000259" key="1">
    <source>
        <dbReference type="Pfam" id="PF12697"/>
    </source>
</evidence>
<keyword evidence="2" id="KW-0378">Hydrolase</keyword>
<organism evidence="2 3">
    <name type="scientific">Sedimenticola selenatireducens</name>
    <dbReference type="NCBI Taxonomy" id="191960"/>
    <lineage>
        <taxon>Bacteria</taxon>
        <taxon>Pseudomonadati</taxon>
        <taxon>Pseudomonadota</taxon>
        <taxon>Gammaproteobacteria</taxon>
        <taxon>Chromatiales</taxon>
        <taxon>Sedimenticolaceae</taxon>
        <taxon>Sedimenticola</taxon>
    </lineage>
</organism>
<keyword evidence="3" id="KW-1185">Reference proteome</keyword>
<gene>
    <name evidence="2" type="ORF">FHP88_08615</name>
</gene>
<dbReference type="SUPFAM" id="SSF53474">
    <property type="entry name" value="alpha/beta-Hydrolases"/>
    <property type="match status" value="1"/>
</dbReference>
<dbReference type="PANTHER" id="PTHR37946">
    <property type="entry name" value="SLL1969 PROTEIN"/>
    <property type="match status" value="1"/>
</dbReference>
<dbReference type="InterPro" id="IPR029058">
    <property type="entry name" value="AB_hydrolase_fold"/>
</dbReference>
<protein>
    <submittedName>
        <fullName evidence="2">Alpha/beta hydrolase</fullName>
    </submittedName>
</protein>
<accession>A0A557SDV5</accession>
<dbReference type="Gene3D" id="3.40.50.1820">
    <property type="entry name" value="alpha/beta hydrolase"/>
    <property type="match status" value="1"/>
</dbReference>